<dbReference type="Proteomes" id="UP001521785">
    <property type="component" value="Unassembled WGS sequence"/>
</dbReference>
<evidence type="ECO:0000256" key="5">
    <source>
        <dbReference type="ARBA" id="ARBA00022801"/>
    </source>
</evidence>
<keyword evidence="6" id="KW-0862">Zinc</keyword>
<feature type="chain" id="PRO_5047129110" description="Peptidase M43 pregnancy-associated plasma-A domain-containing protein" evidence="9">
    <location>
        <begin position="17"/>
        <end position="248"/>
    </location>
</feature>
<evidence type="ECO:0000256" key="9">
    <source>
        <dbReference type="SAM" id="SignalP"/>
    </source>
</evidence>
<keyword evidence="8" id="KW-1015">Disulfide bond</keyword>
<comment type="caution">
    <text evidence="11">The sequence shown here is derived from an EMBL/GenBank/DDBJ whole genome shotgun (WGS) entry which is preliminary data.</text>
</comment>
<dbReference type="InterPro" id="IPR008754">
    <property type="entry name" value="Peptidase_M43"/>
</dbReference>
<proteinExistence type="inferred from homology"/>
<dbReference type="Gene3D" id="3.40.390.10">
    <property type="entry name" value="Collagenase (Catalytic Domain)"/>
    <property type="match status" value="1"/>
</dbReference>
<keyword evidence="12" id="KW-1185">Reference proteome</keyword>
<keyword evidence="2" id="KW-0645">Protease</keyword>
<keyword evidence="7" id="KW-0482">Metalloprotease</keyword>
<accession>A0ABR3QHK6</accession>
<gene>
    <name evidence="11" type="ORF">SLS60_011638</name>
</gene>
<keyword evidence="4 9" id="KW-0732">Signal</keyword>
<dbReference type="Pfam" id="PF05572">
    <property type="entry name" value="Peptidase_M43"/>
    <property type="match status" value="1"/>
</dbReference>
<keyword evidence="3" id="KW-0479">Metal-binding</keyword>
<evidence type="ECO:0000256" key="3">
    <source>
        <dbReference type="ARBA" id="ARBA00022723"/>
    </source>
</evidence>
<evidence type="ECO:0000256" key="6">
    <source>
        <dbReference type="ARBA" id="ARBA00022833"/>
    </source>
</evidence>
<protein>
    <recommendedName>
        <fullName evidence="10">Peptidase M43 pregnancy-associated plasma-A domain-containing protein</fullName>
    </recommendedName>
</protein>
<evidence type="ECO:0000259" key="10">
    <source>
        <dbReference type="Pfam" id="PF05572"/>
    </source>
</evidence>
<reference evidence="11 12" key="1">
    <citation type="submission" date="2024-02" db="EMBL/GenBank/DDBJ databases">
        <title>De novo assembly and annotation of 12 fungi associated with fruit tree decline syndrome in Ontario, Canada.</title>
        <authorList>
            <person name="Sulman M."/>
            <person name="Ellouze W."/>
            <person name="Ilyukhin E."/>
        </authorList>
    </citation>
    <scope>NUCLEOTIDE SEQUENCE [LARGE SCALE GENOMIC DNA]</scope>
    <source>
        <strain evidence="11 12">M42-189</strain>
    </source>
</reference>
<dbReference type="SUPFAM" id="SSF55486">
    <property type="entry name" value="Metalloproteases ('zincins'), catalytic domain"/>
    <property type="match status" value="1"/>
</dbReference>
<name>A0ABR3QHK6_9PLEO</name>
<evidence type="ECO:0000313" key="11">
    <source>
        <dbReference type="EMBL" id="KAL1591640.1"/>
    </source>
</evidence>
<evidence type="ECO:0000256" key="8">
    <source>
        <dbReference type="ARBA" id="ARBA00023157"/>
    </source>
</evidence>
<dbReference type="PANTHER" id="PTHR47466:SF1">
    <property type="entry name" value="METALLOPROTEASE MEP1 (AFU_ORTHOLOGUE AFUA_1G07730)-RELATED"/>
    <property type="match status" value="1"/>
</dbReference>
<evidence type="ECO:0000256" key="1">
    <source>
        <dbReference type="ARBA" id="ARBA00008721"/>
    </source>
</evidence>
<evidence type="ECO:0000256" key="4">
    <source>
        <dbReference type="ARBA" id="ARBA00022729"/>
    </source>
</evidence>
<dbReference type="InterPro" id="IPR024079">
    <property type="entry name" value="MetalloPept_cat_dom_sf"/>
</dbReference>
<organism evidence="11 12">
    <name type="scientific">Paraconiothyrium brasiliense</name>
    <dbReference type="NCBI Taxonomy" id="300254"/>
    <lineage>
        <taxon>Eukaryota</taxon>
        <taxon>Fungi</taxon>
        <taxon>Dikarya</taxon>
        <taxon>Ascomycota</taxon>
        <taxon>Pezizomycotina</taxon>
        <taxon>Dothideomycetes</taxon>
        <taxon>Pleosporomycetidae</taxon>
        <taxon>Pleosporales</taxon>
        <taxon>Massarineae</taxon>
        <taxon>Didymosphaeriaceae</taxon>
        <taxon>Paraconiothyrium</taxon>
    </lineage>
</organism>
<evidence type="ECO:0000313" key="12">
    <source>
        <dbReference type="Proteomes" id="UP001521785"/>
    </source>
</evidence>
<sequence length="248" mass="26743">MKTATFFLSAIAPIAAFAIDCSNEDFEYDPLAISAKEYVRSLNKLHGRAHTQIDAHVHVLVSKQPDTPPKAVVQKKIVFLNNNFKPWNYHFNLESVDTTVNKEWAAGIDNDKQAKTKALHKGDYQSLNVYMVEGAGSGLCSLPAAGTGPISQATLSGDGCFVPWGPTTNSSTLTHEVGHWMGLLHVFQGGCNSADGCDDTAPQEGPSRANMATPGDLDSCPAKMQCNGNGKQNVKNFVSKDMYGKKHS</sequence>
<dbReference type="EMBL" id="JAKJXO020000023">
    <property type="protein sequence ID" value="KAL1591640.1"/>
    <property type="molecule type" value="Genomic_DNA"/>
</dbReference>
<dbReference type="PANTHER" id="PTHR47466">
    <property type="match status" value="1"/>
</dbReference>
<evidence type="ECO:0000256" key="2">
    <source>
        <dbReference type="ARBA" id="ARBA00022670"/>
    </source>
</evidence>
<comment type="similarity">
    <text evidence="1">Belongs to the peptidase M43B family.</text>
</comment>
<feature type="signal peptide" evidence="9">
    <location>
        <begin position="1"/>
        <end position="16"/>
    </location>
</feature>
<evidence type="ECO:0000256" key="7">
    <source>
        <dbReference type="ARBA" id="ARBA00023049"/>
    </source>
</evidence>
<feature type="domain" description="Peptidase M43 pregnancy-associated plasma-A" evidence="10">
    <location>
        <begin position="123"/>
        <end position="229"/>
    </location>
</feature>
<keyword evidence="5" id="KW-0378">Hydrolase</keyword>